<evidence type="ECO:0000313" key="3">
    <source>
        <dbReference type="Proteomes" id="UP000028931"/>
    </source>
</evidence>
<dbReference type="GO" id="GO:0005506">
    <property type="term" value="F:iron ion binding"/>
    <property type="evidence" value="ECO:0007669"/>
    <property type="project" value="UniProtKB-ARBA"/>
</dbReference>
<dbReference type="PANTHER" id="PTHR20883:SF46">
    <property type="entry name" value="PHYTANOYL-COA HYDROXYLASE"/>
    <property type="match status" value="1"/>
</dbReference>
<accession>A0A077F7H1</accession>
<feature type="region of interest" description="Disordered" evidence="1">
    <location>
        <begin position="1"/>
        <end position="20"/>
    </location>
</feature>
<sequence length="224" mass="24140">MVLSAGLSIGDAGRRHPQRNPGIELEACTHEPFIISDLIGLEPRFARFISQQSIWDRVAELFDCAPCDLLFHFANLTRKPGETGPAIGWHRDGGNTYFASEDGRTVRLLIPLQFMSALNGGTAVVPGSHLTTDTVTDTALCPDVPVGSCLALHSATLHGGTANRSGLERDVIVLQFGLRSSVLRCTAAEMLALSTREELWERALSRDLPQSGSEPSRPGVTVVP</sequence>
<dbReference type="KEGG" id="palk:PSAKL28_22120"/>
<dbReference type="InterPro" id="IPR008775">
    <property type="entry name" value="Phytyl_CoA_dOase-like"/>
</dbReference>
<dbReference type="Pfam" id="PF05721">
    <property type="entry name" value="PhyH"/>
    <property type="match status" value="1"/>
</dbReference>
<reference evidence="2 3" key="1">
    <citation type="submission" date="2014-07" db="EMBL/GenBank/DDBJ databases">
        <authorList>
            <person name="Lee K."/>
            <person name="Lim J.Y."/>
            <person name="Hwang I."/>
        </authorList>
    </citation>
    <scope>NUCLEOTIDE SEQUENCE [LARGE SCALE GENOMIC DNA]</scope>
    <source>
        <strain evidence="2 3">KL28</strain>
    </source>
</reference>
<dbReference type="EMBL" id="CP009048">
    <property type="protein sequence ID" value="AIL61428.1"/>
    <property type="molecule type" value="Genomic_DNA"/>
</dbReference>
<protein>
    <submittedName>
        <fullName evidence="2">Phytanoyl-CoA dioxygenase</fullName>
    </submittedName>
</protein>
<organism evidence="2 3">
    <name type="scientific">Pseudomonas alkylphenolica</name>
    <dbReference type="NCBI Taxonomy" id="237609"/>
    <lineage>
        <taxon>Bacteria</taxon>
        <taxon>Pseudomonadati</taxon>
        <taxon>Pseudomonadota</taxon>
        <taxon>Gammaproteobacteria</taxon>
        <taxon>Pseudomonadales</taxon>
        <taxon>Pseudomonadaceae</taxon>
        <taxon>Pseudomonas</taxon>
    </lineage>
</organism>
<dbReference type="HOGENOM" id="CLU_1118386_0_0_6"/>
<dbReference type="AlphaFoldDB" id="A0A077F7H1"/>
<dbReference type="GO" id="GO:0016706">
    <property type="term" value="F:2-oxoglutarate-dependent dioxygenase activity"/>
    <property type="evidence" value="ECO:0007669"/>
    <property type="project" value="UniProtKB-ARBA"/>
</dbReference>
<name>A0A077F7H1_9PSED</name>
<keyword evidence="2" id="KW-0560">Oxidoreductase</keyword>
<evidence type="ECO:0000256" key="1">
    <source>
        <dbReference type="SAM" id="MobiDB-lite"/>
    </source>
</evidence>
<dbReference type="Proteomes" id="UP000028931">
    <property type="component" value="Chromosome"/>
</dbReference>
<gene>
    <name evidence="2" type="ORF">PSAKL28_22120</name>
</gene>
<proteinExistence type="predicted"/>
<evidence type="ECO:0000313" key="2">
    <source>
        <dbReference type="EMBL" id="AIL61428.1"/>
    </source>
</evidence>
<dbReference type="PANTHER" id="PTHR20883">
    <property type="entry name" value="PHYTANOYL-COA DIOXYGENASE DOMAIN CONTAINING 1"/>
    <property type="match status" value="1"/>
</dbReference>
<keyword evidence="2" id="KW-0223">Dioxygenase</keyword>
<dbReference type="Gene3D" id="2.60.120.620">
    <property type="entry name" value="q2cbj1_9rhob like domain"/>
    <property type="match status" value="1"/>
</dbReference>
<dbReference type="SUPFAM" id="SSF51197">
    <property type="entry name" value="Clavaminate synthase-like"/>
    <property type="match status" value="1"/>
</dbReference>
<dbReference type="eggNOG" id="COG5285">
    <property type="taxonomic scope" value="Bacteria"/>
</dbReference>